<keyword evidence="2" id="KW-0560">Oxidoreductase</keyword>
<dbReference type="EMBL" id="VCDP01000002">
    <property type="protein sequence ID" value="MDX7997733.1"/>
    <property type="molecule type" value="Genomic_DNA"/>
</dbReference>
<protein>
    <submittedName>
        <fullName evidence="2">Phytanoyl-CoA dioxygenase family protein</fullName>
    </submittedName>
</protein>
<comment type="caution">
    <text evidence="2">The sequence shown here is derived from an EMBL/GenBank/DDBJ whole genome shotgun (WGS) entry which is preliminary data.</text>
</comment>
<keyword evidence="2" id="KW-0223">Dioxygenase</keyword>
<dbReference type="RefSeq" id="WP_319924470.1">
    <property type="nucleotide sequence ID" value="NZ_VCDP01000002.1"/>
</dbReference>
<dbReference type="PANTHER" id="PTHR20883">
    <property type="entry name" value="PHYTANOYL-COA DIOXYGENASE DOMAIN CONTAINING 1"/>
    <property type="match status" value="1"/>
</dbReference>
<dbReference type="Proteomes" id="UP001271640">
    <property type="component" value="Unassembled WGS sequence"/>
</dbReference>
<reference evidence="3" key="1">
    <citation type="journal article" date="2024" name="Toxins">
        <title>Genome Sequence Analysis of Native Xenorhabdus Strains Isolated from Entomopathogenic Nematodes in Argentina.</title>
        <authorList>
            <person name="Palma L."/>
            <person name="Frizzo L."/>
            <person name="Kaiser S."/>
            <person name="Berry C."/>
            <person name="Caballero P."/>
            <person name="Bode H.B."/>
            <person name="Del Valle E.E."/>
        </authorList>
    </citation>
    <scope>NUCLEOTIDE SEQUENCE [LARGE SCALE GENOMIC DNA]</scope>
    <source>
        <strain evidence="3">Reich</strain>
    </source>
</reference>
<dbReference type="PANTHER" id="PTHR20883:SF48">
    <property type="entry name" value="ECTOINE DIOXYGENASE"/>
    <property type="match status" value="1"/>
</dbReference>
<evidence type="ECO:0000256" key="1">
    <source>
        <dbReference type="ARBA" id="ARBA00001954"/>
    </source>
</evidence>
<dbReference type="GO" id="GO:0051213">
    <property type="term" value="F:dioxygenase activity"/>
    <property type="evidence" value="ECO:0007669"/>
    <property type="project" value="UniProtKB-KW"/>
</dbReference>
<evidence type="ECO:0000313" key="2">
    <source>
        <dbReference type="EMBL" id="MDX7997733.1"/>
    </source>
</evidence>
<name>A0ABU4SGF8_9GAMM</name>
<organism evidence="2 3">
    <name type="scientific">Xenorhabdus littoralis</name>
    <dbReference type="NCBI Taxonomy" id="2582835"/>
    <lineage>
        <taxon>Bacteria</taxon>
        <taxon>Pseudomonadati</taxon>
        <taxon>Pseudomonadota</taxon>
        <taxon>Gammaproteobacteria</taxon>
        <taxon>Enterobacterales</taxon>
        <taxon>Morganellaceae</taxon>
        <taxon>Xenorhabdus</taxon>
    </lineage>
</organism>
<dbReference type="SUPFAM" id="SSF51197">
    <property type="entry name" value="Clavaminate synthase-like"/>
    <property type="match status" value="1"/>
</dbReference>
<comment type="cofactor">
    <cofactor evidence="1">
        <name>Fe(2+)</name>
        <dbReference type="ChEBI" id="CHEBI:29033"/>
    </cofactor>
</comment>
<accession>A0ABU4SGF8</accession>
<keyword evidence="3" id="KW-1185">Reference proteome</keyword>
<gene>
    <name evidence="2" type="ORF">FE394_00600</name>
</gene>
<evidence type="ECO:0000313" key="3">
    <source>
        <dbReference type="Proteomes" id="UP001271640"/>
    </source>
</evidence>
<dbReference type="InterPro" id="IPR008775">
    <property type="entry name" value="Phytyl_CoA_dOase-like"/>
</dbReference>
<dbReference type="Gene3D" id="2.60.120.620">
    <property type="entry name" value="q2cbj1_9rhob like domain"/>
    <property type="match status" value="1"/>
</dbReference>
<proteinExistence type="predicted"/>
<sequence length="256" mass="30248">MKNKYKEQLNKKGYILIKNHFSDEEKTAINMDIQYLYTRKDTPGKIMKYYESSIIDGGILLNRIENFIDSNEIKSINKIEKKVSLLLSSIIEEKYLLFKDKINLKLSGGGGFKPHQDHPAFTKFIKKEMFNIMIPIDDMKISNGCLYISKIPFKRKIMPINKGEVLKTIYKKYKWIPIQAKFGDLIIFSSFILHKSNDNLTDTHRKCIFLTYNNSLEGNLRENYFRFKRKSFPPMIERDSTIDYSNWKNKLARKLL</sequence>
<dbReference type="Pfam" id="PF05721">
    <property type="entry name" value="PhyH"/>
    <property type="match status" value="1"/>
</dbReference>